<dbReference type="InterPro" id="IPR001173">
    <property type="entry name" value="Glyco_trans_2-like"/>
</dbReference>
<evidence type="ECO:0000256" key="1">
    <source>
        <dbReference type="ARBA" id="ARBA00004776"/>
    </source>
</evidence>
<dbReference type="Gene3D" id="3.90.550.10">
    <property type="entry name" value="Spore Coat Polysaccharide Biosynthesis Protein SpsA, Chain A"/>
    <property type="match status" value="1"/>
</dbReference>
<name>A0A852STU6_9MICO</name>
<comment type="pathway">
    <text evidence="1">Cell wall biogenesis; cell wall polysaccharide biosynthesis.</text>
</comment>
<evidence type="ECO:0000259" key="5">
    <source>
        <dbReference type="Pfam" id="PF00535"/>
    </source>
</evidence>
<dbReference type="Proteomes" id="UP000549913">
    <property type="component" value="Unassembled WGS sequence"/>
</dbReference>
<dbReference type="CDD" id="cd03801">
    <property type="entry name" value="GT4_PimA-like"/>
    <property type="match status" value="1"/>
</dbReference>
<dbReference type="GO" id="GO:0016757">
    <property type="term" value="F:glycosyltransferase activity"/>
    <property type="evidence" value="ECO:0007669"/>
    <property type="project" value="UniProtKB-KW"/>
</dbReference>
<dbReference type="SUPFAM" id="SSF53448">
    <property type="entry name" value="Nucleotide-diphospho-sugar transferases"/>
    <property type="match status" value="1"/>
</dbReference>
<dbReference type="InterPro" id="IPR029044">
    <property type="entry name" value="Nucleotide-diphossugar_trans"/>
</dbReference>
<accession>A0A852STU6</accession>
<dbReference type="Pfam" id="PF13692">
    <property type="entry name" value="Glyco_trans_1_4"/>
    <property type="match status" value="1"/>
</dbReference>
<comment type="caution">
    <text evidence="6">The sequence shown here is derived from an EMBL/GenBank/DDBJ whole genome shotgun (WGS) entry which is preliminary data.</text>
</comment>
<keyword evidence="3" id="KW-0328">Glycosyltransferase</keyword>
<sequence>MKIAMPEAQSGVVSVVVVNFRGADDTIECVSQLSQVDWPRERLDVVVVENGSGDDSLARLRAAFAGDERVRVIESAENLGFAGGSNLGAASARGEFVAFLNSDAKPHAAWVREAVAQFETSPAVAAVGSKVLDWEGKVVDFVGGSLTWFGMGYKDHENQPDDERFQEPRDILYGTGSALFVRASAFAEAGGFDERFFMFYEDVDLGWRLNLLGYRVRFAPASIVYHRHHASMRSFGPYRESYLLERNALATLYKNLSAENLGRFLPGAMALLARRAVAKSDLDSQLFDIRRFDGAADEFDATTPVSKESLASLFALDQFVEELESLSATRDELQAGRRRTDAELFRLFGNMIHPLLGDSSYLSGFRAVVDAFEIEAATDRRHVLVITGDALGEKMAGPGLRAWKISEALSAEHDVRLVTWNAAKRHSDRFEVEHVQLQNERQMAVHEEWADVIFFQGYALHHFTTLQKSEKIVVADIYDPMHLEQLEQGREFGTERWTNIVRSATEVLNAQLSRADFFLCASERQRLFWLGQLAALGRINPANYAADDSLDELISIAPFGLDSTPPRHTRDAVRGVVPGIGKDDKLVIWGGGIYNWFDTLTLVRAIGALAERRPDVRLFFMGVAHPNPDVPEMAIVQQTRRLAEELGLTGRNVFFNDSWVDLDDRQNYLLEADVGVSTHFDHIETTFSFRTRILDYLWASLPIVTTRGDSFGDLVEKEGLGVSVPERDVEALADALERMLYDVDERAAAVEAVGRVRERFTWEETLRPLVEFCRDPHPAADRVLGSLSAPIELGGAGRRRRPVTAEEKFQAISTRRHGIGRDIALARHYLTNGGVSSLIAKVRSRSEHARAGRR</sequence>
<dbReference type="AlphaFoldDB" id="A0A852STU6"/>
<evidence type="ECO:0000256" key="2">
    <source>
        <dbReference type="ARBA" id="ARBA00006739"/>
    </source>
</evidence>
<dbReference type="EMBL" id="JACCBM010000001">
    <property type="protein sequence ID" value="NYD72359.1"/>
    <property type="molecule type" value="Genomic_DNA"/>
</dbReference>
<dbReference type="CDD" id="cd04186">
    <property type="entry name" value="GT_2_like_c"/>
    <property type="match status" value="1"/>
</dbReference>
<dbReference type="RefSeq" id="WP_271206506.1">
    <property type="nucleotide sequence ID" value="NZ_BSEW01000002.1"/>
</dbReference>
<dbReference type="Pfam" id="PF00535">
    <property type="entry name" value="Glycos_transf_2"/>
    <property type="match status" value="1"/>
</dbReference>
<organism evidence="6 7">
    <name type="scientific">Herbiconiux flava</name>
    <dbReference type="NCBI Taxonomy" id="881268"/>
    <lineage>
        <taxon>Bacteria</taxon>
        <taxon>Bacillati</taxon>
        <taxon>Actinomycetota</taxon>
        <taxon>Actinomycetes</taxon>
        <taxon>Micrococcales</taxon>
        <taxon>Microbacteriaceae</taxon>
        <taxon>Herbiconiux</taxon>
    </lineage>
</organism>
<proteinExistence type="inferred from homology"/>
<evidence type="ECO:0000256" key="3">
    <source>
        <dbReference type="ARBA" id="ARBA00022676"/>
    </source>
</evidence>
<protein>
    <recommendedName>
        <fullName evidence="5">Glycosyltransferase 2-like domain-containing protein</fullName>
    </recommendedName>
</protein>
<evidence type="ECO:0000313" key="6">
    <source>
        <dbReference type="EMBL" id="NYD72359.1"/>
    </source>
</evidence>
<reference evidence="6 7" key="1">
    <citation type="submission" date="2020-07" db="EMBL/GenBank/DDBJ databases">
        <title>Sequencing the genomes of 1000 actinobacteria strains.</title>
        <authorList>
            <person name="Klenk H.-P."/>
        </authorList>
    </citation>
    <scope>NUCLEOTIDE SEQUENCE [LARGE SCALE GENOMIC DNA]</scope>
    <source>
        <strain evidence="6 7">DSM 26474</strain>
    </source>
</reference>
<comment type="similarity">
    <text evidence="2">Belongs to the glycosyltransferase 2 family.</text>
</comment>
<keyword evidence="7" id="KW-1185">Reference proteome</keyword>
<dbReference type="PANTHER" id="PTHR43179:SF12">
    <property type="entry name" value="GALACTOFURANOSYLTRANSFERASE GLFT2"/>
    <property type="match status" value="1"/>
</dbReference>
<evidence type="ECO:0000256" key="4">
    <source>
        <dbReference type="ARBA" id="ARBA00022679"/>
    </source>
</evidence>
<gene>
    <name evidence="6" type="ORF">BJ984_003517</name>
</gene>
<dbReference type="Gene3D" id="3.40.50.2000">
    <property type="entry name" value="Glycogen Phosphorylase B"/>
    <property type="match status" value="1"/>
</dbReference>
<evidence type="ECO:0000313" key="7">
    <source>
        <dbReference type="Proteomes" id="UP000549913"/>
    </source>
</evidence>
<keyword evidence="4" id="KW-0808">Transferase</keyword>
<dbReference type="SUPFAM" id="SSF53756">
    <property type="entry name" value="UDP-Glycosyltransferase/glycogen phosphorylase"/>
    <property type="match status" value="1"/>
</dbReference>
<dbReference type="PANTHER" id="PTHR43179">
    <property type="entry name" value="RHAMNOSYLTRANSFERASE WBBL"/>
    <property type="match status" value="1"/>
</dbReference>
<feature type="domain" description="Glycosyltransferase 2-like" evidence="5">
    <location>
        <begin position="14"/>
        <end position="129"/>
    </location>
</feature>